<evidence type="ECO:0000313" key="13">
    <source>
        <dbReference type="EMBL" id="CAK0845460.1"/>
    </source>
</evidence>
<dbReference type="InterPro" id="IPR044536">
    <property type="entry name" value="PEX7"/>
</dbReference>
<keyword evidence="14" id="KW-1185">Reference proteome</keyword>
<proteinExistence type="inferred from homology"/>
<keyword evidence="8" id="KW-0576">Peroxisome</keyword>
<comment type="similarity">
    <text evidence="9">Belongs to the WD repeat peroxin-7 family.</text>
</comment>
<keyword evidence="5 11" id="KW-0853">WD repeat</keyword>
<gene>
    <name evidence="13" type="ORF">PCOR1329_LOCUS39250</name>
</gene>
<protein>
    <recommendedName>
        <fullName evidence="10">Peroxin-7</fullName>
    </recommendedName>
</protein>
<evidence type="ECO:0000313" key="14">
    <source>
        <dbReference type="Proteomes" id="UP001189429"/>
    </source>
</evidence>
<dbReference type="SMART" id="SM00320">
    <property type="entry name" value="WD40"/>
    <property type="match status" value="1"/>
</dbReference>
<dbReference type="PANTHER" id="PTHR46027:SF1">
    <property type="entry name" value="PEROXISOMAL TARGETING SIGNAL 2 RECEPTOR"/>
    <property type="match status" value="1"/>
</dbReference>
<feature type="compositionally biased region" description="Polar residues" evidence="12">
    <location>
        <begin position="132"/>
        <end position="141"/>
    </location>
</feature>
<evidence type="ECO:0000256" key="4">
    <source>
        <dbReference type="ARBA" id="ARBA00022490"/>
    </source>
</evidence>
<keyword evidence="6" id="KW-0677">Repeat</keyword>
<feature type="repeat" description="WD" evidence="11">
    <location>
        <begin position="20"/>
        <end position="62"/>
    </location>
</feature>
<keyword evidence="4" id="KW-0963">Cytoplasm</keyword>
<evidence type="ECO:0000256" key="10">
    <source>
        <dbReference type="ARBA" id="ARBA00032565"/>
    </source>
</evidence>
<dbReference type="Gene3D" id="2.130.10.10">
    <property type="entry name" value="YVTN repeat-like/Quinoprotein amine dehydrogenase"/>
    <property type="match status" value="1"/>
</dbReference>
<evidence type="ECO:0000256" key="7">
    <source>
        <dbReference type="ARBA" id="ARBA00022927"/>
    </source>
</evidence>
<keyword evidence="3" id="KW-0813">Transport</keyword>
<evidence type="ECO:0000256" key="3">
    <source>
        <dbReference type="ARBA" id="ARBA00022448"/>
    </source>
</evidence>
<dbReference type="InterPro" id="IPR001680">
    <property type="entry name" value="WD40_rpt"/>
</dbReference>
<evidence type="ECO:0000256" key="8">
    <source>
        <dbReference type="ARBA" id="ARBA00023140"/>
    </source>
</evidence>
<reference evidence="13" key="1">
    <citation type="submission" date="2023-10" db="EMBL/GenBank/DDBJ databases">
        <authorList>
            <person name="Chen Y."/>
            <person name="Shah S."/>
            <person name="Dougan E. K."/>
            <person name="Thang M."/>
            <person name="Chan C."/>
        </authorList>
    </citation>
    <scope>NUCLEOTIDE SEQUENCE [LARGE SCALE GENOMIC DNA]</scope>
</reference>
<dbReference type="InterPro" id="IPR036322">
    <property type="entry name" value="WD40_repeat_dom_sf"/>
</dbReference>
<feature type="region of interest" description="Disordered" evidence="12">
    <location>
        <begin position="132"/>
        <end position="153"/>
    </location>
</feature>
<dbReference type="InterPro" id="IPR015943">
    <property type="entry name" value="WD40/YVTN_repeat-like_dom_sf"/>
</dbReference>
<evidence type="ECO:0000256" key="5">
    <source>
        <dbReference type="ARBA" id="ARBA00022574"/>
    </source>
</evidence>
<dbReference type="Pfam" id="PF00400">
    <property type="entry name" value="WD40"/>
    <property type="match status" value="1"/>
</dbReference>
<sequence>VDKTLRVFDLRNFAGPVQVLHGHQLAVRRVKCHPHAEHQLVSSSYDMSVNVWDMNMGQMIQHFDHHSEFVLGVDLSLFEDVASLWRPRLVGETSPPLFTAAGSPCPPPVTSARHARQSRACATARACAGLSDPTSVLTRNGASGLGERKGEEG</sequence>
<dbReference type="PROSITE" id="PS50294">
    <property type="entry name" value="WD_REPEATS_REGION"/>
    <property type="match status" value="1"/>
</dbReference>
<dbReference type="InterPro" id="IPR019775">
    <property type="entry name" value="WD40_repeat_CS"/>
</dbReference>
<dbReference type="Proteomes" id="UP001189429">
    <property type="component" value="Unassembled WGS sequence"/>
</dbReference>
<comment type="caution">
    <text evidence="13">The sequence shown here is derived from an EMBL/GenBank/DDBJ whole genome shotgun (WGS) entry which is preliminary data.</text>
</comment>
<dbReference type="EMBL" id="CAUYUJ010014739">
    <property type="protein sequence ID" value="CAK0845460.1"/>
    <property type="molecule type" value="Genomic_DNA"/>
</dbReference>
<dbReference type="SUPFAM" id="SSF50978">
    <property type="entry name" value="WD40 repeat-like"/>
    <property type="match status" value="1"/>
</dbReference>
<name>A0ABN9THQ6_9DINO</name>
<keyword evidence="7" id="KW-0653">Protein transport</keyword>
<dbReference type="PROSITE" id="PS50082">
    <property type="entry name" value="WD_REPEATS_2"/>
    <property type="match status" value="1"/>
</dbReference>
<comment type="subcellular location">
    <subcellularLocation>
        <location evidence="2">Cytoplasm</location>
        <location evidence="2">Cytosol</location>
    </subcellularLocation>
    <subcellularLocation>
        <location evidence="1">Peroxisome matrix</location>
    </subcellularLocation>
</comment>
<evidence type="ECO:0000256" key="11">
    <source>
        <dbReference type="PROSITE-ProRule" id="PRU00221"/>
    </source>
</evidence>
<evidence type="ECO:0000256" key="2">
    <source>
        <dbReference type="ARBA" id="ARBA00004514"/>
    </source>
</evidence>
<organism evidence="13 14">
    <name type="scientific">Prorocentrum cordatum</name>
    <dbReference type="NCBI Taxonomy" id="2364126"/>
    <lineage>
        <taxon>Eukaryota</taxon>
        <taxon>Sar</taxon>
        <taxon>Alveolata</taxon>
        <taxon>Dinophyceae</taxon>
        <taxon>Prorocentrales</taxon>
        <taxon>Prorocentraceae</taxon>
        <taxon>Prorocentrum</taxon>
    </lineage>
</organism>
<dbReference type="PANTHER" id="PTHR46027">
    <property type="entry name" value="PEROXISOMAL TARGETING SIGNAL 2 RECEPTOR"/>
    <property type="match status" value="1"/>
</dbReference>
<evidence type="ECO:0000256" key="9">
    <source>
        <dbReference type="ARBA" id="ARBA00024017"/>
    </source>
</evidence>
<evidence type="ECO:0000256" key="1">
    <source>
        <dbReference type="ARBA" id="ARBA00004253"/>
    </source>
</evidence>
<evidence type="ECO:0000256" key="12">
    <source>
        <dbReference type="SAM" id="MobiDB-lite"/>
    </source>
</evidence>
<evidence type="ECO:0000256" key="6">
    <source>
        <dbReference type="ARBA" id="ARBA00022737"/>
    </source>
</evidence>
<accession>A0ABN9THQ6</accession>
<dbReference type="PROSITE" id="PS00678">
    <property type="entry name" value="WD_REPEATS_1"/>
    <property type="match status" value="1"/>
</dbReference>
<feature type="non-terminal residue" evidence="13">
    <location>
        <position position="1"/>
    </location>
</feature>